<keyword evidence="3 4" id="KW-0378">Hydrolase</keyword>
<dbReference type="Pfam" id="PF00293">
    <property type="entry name" value="NUDIX"/>
    <property type="match status" value="1"/>
</dbReference>
<evidence type="ECO:0000313" key="7">
    <source>
        <dbReference type="EMBL" id="GAA3697580.1"/>
    </source>
</evidence>
<evidence type="ECO:0000256" key="5">
    <source>
        <dbReference type="SAM" id="MobiDB-lite"/>
    </source>
</evidence>
<reference evidence="8" key="1">
    <citation type="journal article" date="2019" name="Int. J. Syst. Evol. Microbiol.">
        <title>The Global Catalogue of Microorganisms (GCM) 10K type strain sequencing project: providing services to taxonomists for standard genome sequencing and annotation.</title>
        <authorList>
            <consortium name="The Broad Institute Genomics Platform"/>
            <consortium name="The Broad Institute Genome Sequencing Center for Infectious Disease"/>
            <person name="Wu L."/>
            <person name="Ma J."/>
        </authorList>
    </citation>
    <scope>NUCLEOTIDE SEQUENCE [LARGE SCALE GENOMIC DNA]</scope>
    <source>
        <strain evidence="8">JCM 16961</strain>
    </source>
</reference>
<dbReference type="PROSITE" id="PS00893">
    <property type="entry name" value="NUDIX_BOX"/>
    <property type="match status" value="1"/>
</dbReference>
<dbReference type="PANTHER" id="PTHR43046:SF16">
    <property type="entry name" value="ADP-RIBOSE PYROPHOSPHATASE YJHB-RELATED"/>
    <property type="match status" value="1"/>
</dbReference>
<evidence type="ECO:0000256" key="2">
    <source>
        <dbReference type="ARBA" id="ARBA00005582"/>
    </source>
</evidence>
<name>A0ABP7D003_9MICC</name>
<dbReference type="PANTHER" id="PTHR43046">
    <property type="entry name" value="GDP-MANNOSE MANNOSYL HYDROLASE"/>
    <property type="match status" value="1"/>
</dbReference>
<dbReference type="InterPro" id="IPR015797">
    <property type="entry name" value="NUDIX_hydrolase-like_dom_sf"/>
</dbReference>
<dbReference type="InterPro" id="IPR000086">
    <property type="entry name" value="NUDIX_hydrolase_dom"/>
</dbReference>
<evidence type="ECO:0000259" key="6">
    <source>
        <dbReference type="PROSITE" id="PS51462"/>
    </source>
</evidence>
<comment type="similarity">
    <text evidence="2 4">Belongs to the Nudix hydrolase family.</text>
</comment>
<feature type="domain" description="Nudix hydrolase" evidence="6">
    <location>
        <begin position="29"/>
        <end position="169"/>
    </location>
</feature>
<comment type="cofactor">
    <cofactor evidence="1">
        <name>Mg(2+)</name>
        <dbReference type="ChEBI" id="CHEBI:18420"/>
    </cofactor>
</comment>
<keyword evidence="8" id="KW-1185">Reference proteome</keyword>
<dbReference type="Proteomes" id="UP001501536">
    <property type="component" value="Unassembled WGS sequence"/>
</dbReference>
<dbReference type="CDD" id="cd02883">
    <property type="entry name" value="NUDIX_Hydrolase"/>
    <property type="match status" value="1"/>
</dbReference>
<dbReference type="EMBL" id="BAABCJ010000001">
    <property type="protein sequence ID" value="GAA3697580.1"/>
    <property type="molecule type" value="Genomic_DNA"/>
</dbReference>
<dbReference type="InterPro" id="IPR020084">
    <property type="entry name" value="NUDIX_hydrolase_CS"/>
</dbReference>
<sequence length="173" mass="18479">MTDARPTPAPHDASAAVSSAVPPAARPWDTRLAAYCVVVREGRILLALWDMRASHPDFRPRWTLPGGGVDLGEQAAAGAVREVAEETGYDVAVTSLLGVETGVVPAGQRLHGEARPLQTVAVMYAAEVVGGELAHEIGGTTSRAAWFDLDEVASLDRVARVDEALRLYRARRE</sequence>
<protein>
    <recommendedName>
        <fullName evidence="6">Nudix hydrolase domain-containing protein</fullName>
    </recommendedName>
</protein>
<evidence type="ECO:0000256" key="3">
    <source>
        <dbReference type="ARBA" id="ARBA00022801"/>
    </source>
</evidence>
<feature type="region of interest" description="Disordered" evidence="5">
    <location>
        <begin position="1"/>
        <end position="21"/>
    </location>
</feature>
<gene>
    <name evidence="7" type="ORF">GCM10022377_08090</name>
</gene>
<dbReference type="InterPro" id="IPR020476">
    <property type="entry name" value="Nudix_hydrolase"/>
</dbReference>
<proteinExistence type="inferred from homology"/>
<dbReference type="SUPFAM" id="SSF55811">
    <property type="entry name" value="Nudix"/>
    <property type="match status" value="1"/>
</dbReference>
<dbReference type="PROSITE" id="PS51462">
    <property type="entry name" value="NUDIX"/>
    <property type="match status" value="1"/>
</dbReference>
<dbReference type="RefSeq" id="WP_344880323.1">
    <property type="nucleotide sequence ID" value="NZ_BAABCJ010000001.1"/>
</dbReference>
<dbReference type="PRINTS" id="PR00502">
    <property type="entry name" value="NUDIXFAMILY"/>
</dbReference>
<evidence type="ECO:0000256" key="1">
    <source>
        <dbReference type="ARBA" id="ARBA00001946"/>
    </source>
</evidence>
<accession>A0ABP7D003</accession>
<dbReference type="Gene3D" id="3.90.79.10">
    <property type="entry name" value="Nucleoside Triphosphate Pyrophosphohydrolase"/>
    <property type="match status" value="1"/>
</dbReference>
<evidence type="ECO:0000313" key="8">
    <source>
        <dbReference type="Proteomes" id="UP001501536"/>
    </source>
</evidence>
<organism evidence="7 8">
    <name type="scientific">Zhihengliuella alba</name>
    <dbReference type="NCBI Taxonomy" id="547018"/>
    <lineage>
        <taxon>Bacteria</taxon>
        <taxon>Bacillati</taxon>
        <taxon>Actinomycetota</taxon>
        <taxon>Actinomycetes</taxon>
        <taxon>Micrococcales</taxon>
        <taxon>Micrococcaceae</taxon>
        <taxon>Zhihengliuella</taxon>
    </lineage>
</organism>
<comment type="caution">
    <text evidence="7">The sequence shown here is derived from an EMBL/GenBank/DDBJ whole genome shotgun (WGS) entry which is preliminary data.</text>
</comment>
<feature type="compositionally biased region" description="Low complexity" evidence="5">
    <location>
        <begin position="10"/>
        <end position="21"/>
    </location>
</feature>
<evidence type="ECO:0000256" key="4">
    <source>
        <dbReference type="RuleBase" id="RU003476"/>
    </source>
</evidence>